<proteinExistence type="predicted"/>
<reference evidence="1 2" key="3">
    <citation type="journal article" date="2013" name="Rice">
        <title>Improvement of the Oryza sativa Nipponbare reference genome using next generation sequence and optical map data.</title>
        <authorList>
            <person name="Kawahara Y."/>
            <person name="de la Bastide M."/>
            <person name="Hamilton J.P."/>
            <person name="Kanamori H."/>
            <person name="McCombie W.R."/>
            <person name="Ouyang S."/>
            <person name="Schwartz D.C."/>
            <person name="Tanaka T."/>
            <person name="Wu J."/>
            <person name="Zhou S."/>
            <person name="Childs K.L."/>
            <person name="Davidson R.M."/>
            <person name="Lin H."/>
            <person name="Quesada-Ocampo L."/>
            <person name="Vaillancourt B."/>
            <person name="Sakai H."/>
            <person name="Lee S.S."/>
            <person name="Kim J."/>
            <person name="Numa H."/>
            <person name="Itoh T."/>
            <person name="Buell C.R."/>
            <person name="Matsumoto T."/>
        </authorList>
    </citation>
    <scope>NUCLEOTIDE SEQUENCE [LARGE SCALE GENOMIC DNA]</scope>
    <source>
        <strain evidence="2">cv. Nipponbare</strain>
    </source>
</reference>
<reference evidence="2" key="1">
    <citation type="journal article" date="2005" name="Nature">
        <title>The map-based sequence of the rice genome.</title>
        <authorList>
            <consortium name="International rice genome sequencing project (IRGSP)"/>
            <person name="Matsumoto T."/>
            <person name="Wu J."/>
            <person name="Kanamori H."/>
            <person name="Katayose Y."/>
            <person name="Fujisawa M."/>
            <person name="Namiki N."/>
            <person name="Mizuno H."/>
            <person name="Yamamoto K."/>
            <person name="Antonio B.A."/>
            <person name="Baba T."/>
            <person name="Sakata K."/>
            <person name="Nagamura Y."/>
            <person name="Aoki H."/>
            <person name="Arikawa K."/>
            <person name="Arita K."/>
            <person name="Bito T."/>
            <person name="Chiden Y."/>
            <person name="Fujitsuka N."/>
            <person name="Fukunaka R."/>
            <person name="Hamada M."/>
            <person name="Harada C."/>
            <person name="Hayashi A."/>
            <person name="Hijishita S."/>
            <person name="Honda M."/>
            <person name="Hosokawa S."/>
            <person name="Ichikawa Y."/>
            <person name="Idonuma A."/>
            <person name="Iijima M."/>
            <person name="Ikeda M."/>
            <person name="Ikeno M."/>
            <person name="Ito K."/>
            <person name="Ito S."/>
            <person name="Ito T."/>
            <person name="Ito Y."/>
            <person name="Ito Y."/>
            <person name="Iwabuchi A."/>
            <person name="Kamiya K."/>
            <person name="Karasawa W."/>
            <person name="Kurita K."/>
            <person name="Katagiri S."/>
            <person name="Kikuta A."/>
            <person name="Kobayashi H."/>
            <person name="Kobayashi N."/>
            <person name="Machita K."/>
            <person name="Maehara T."/>
            <person name="Masukawa M."/>
            <person name="Mizubayashi T."/>
            <person name="Mukai Y."/>
            <person name="Nagasaki H."/>
            <person name="Nagata Y."/>
            <person name="Naito S."/>
            <person name="Nakashima M."/>
            <person name="Nakama Y."/>
            <person name="Nakamichi Y."/>
            <person name="Nakamura M."/>
            <person name="Meguro A."/>
            <person name="Negishi M."/>
            <person name="Ohta I."/>
            <person name="Ohta T."/>
            <person name="Okamoto M."/>
            <person name="Ono N."/>
            <person name="Saji S."/>
            <person name="Sakaguchi M."/>
            <person name="Sakai K."/>
            <person name="Shibata M."/>
            <person name="Shimokawa T."/>
            <person name="Song J."/>
            <person name="Takazaki Y."/>
            <person name="Terasawa K."/>
            <person name="Tsugane M."/>
            <person name="Tsuji K."/>
            <person name="Ueda S."/>
            <person name="Waki K."/>
            <person name="Yamagata H."/>
            <person name="Yamamoto M."/>
            <person name="Yamamoto S."/>
            <person name="Yamane H."/>
            <person name="Yoshiki S."/>
            <person name="Yoshihara R."/>
            <person name="Yukawa K."/>
            <person name="Zhong H."/>
            <person name="Yano M."/>
            <person name="Yuan Q."/>
            <person name="Ouyang S."/>
            <person name="Liu J."/>
            <person name="Jones K.M."/>
            <person name="Gansberger K."/>
            <person name="Moffat K."/>
            <person name="Hill J."/>
            <person name="Bera J."/>
            <person name="Fadrosh D."/>
            <person name="Jin S."/>
            <person name="Johri S."/>
            <person name="Kim M."/>
            <person name="Overton L."/>
            <person name="Reardon M."/>
            <person name="Tsitrin T."/>
            <person name="Vuong H."/>
            <person name="Weaver B."/>
            <person name="Ciecko A."/>
            <person name="Tallon L."/>
            <person name="Jackson J."/>
            <person name="Pai G."/>
            <person name="Aken S.V."/>
            <person name="Utterback T."/>
            <person name="Reidmuller S."/>
            <person name="Feldblyum T."/>
            <person name="Hsiao J."/>
            <person name="Zismann V."/>
            <person name="Iobst S."/>
            <person name="de Vazeille A.R."/>
            <person name="Buell C.R."/>
            <person name="Ying K."/>
            <person name="Li Y."/>
            <person name="Lu T."/>
            <person name="Huang Y."/>
            <person name="Zhao Q."/>
            <person name="Feng Q."/>
            <person name="Zhang L."/>
            <person name="Zhu J."/>
            <person name="Weng Q."/>
            <person name="Mu J."/>
            <person name="Lu Y."/>
            <person name="Fan D."/>
            <person name="Liu Y."/>
            <person name="Guan J."/>
            <person name="Zhang Y."/>
            <person name="Yu S."/>
            <person name="Liu X."/>
            <person name="Zhang Y."/>
            <person name="Hong G."/>
            <person name="Han B."/>
            <person name="Choisne N."/>
            <person name="Demange N."/>
            <person name="Orjeda G."/>
            <person name="Samain S."/>
            <person name="Cattolico L."/>
            <person name="Pelletier E."/>
            <person name="Couloux A."/>
            <person name="Segurens B."/>
            <person name="Wincker P."/>
            <person name="D'Hont A."/>
            <person name="Scarpelli C."/>
            <person name="Weissenbach J."/>
            <person name="Salanoubat M."/>
            <person name="Quetier F."/>
            <person name="Yu Y."/>
            <person name="Kim H.R."/>
            <person name="Rambo T."/>
            <person name="Currie J."/>
            <person name="Collura K."/>
            <person name="Luo M."/>
            <person name="Yang T."/>
            <person name="Ammiraju J.S.S."/>
            <person name="Engler F."/>
            <person name="Soderlund C."/>
            <person name="Wing R.A."/>
            <person name="Palmer L.E."/>
            <person name="de la Bastide M."/>
            <person name="Spiegel L."/>
            <person name="Nascimento L."/>
            <person name="Zutavern T."/>
            <person name="O'Shaughnessy A."/>
            <person name="Dike S."/>
            <person name="Dedhia N."/>
            <person name="Preston R."/>
            <person name="Balija V."/>
            <person name="McCombie W.R."/>
            <person name="Chow T."/>
            <person name="Chen H."/>
            <person name="Chung M."/>
            <person name="Chen C."/>
            <person name="Shaw J."/>
            <person name="Wu H."/>
            <person name="Hsiao K."/>
            <person name="Chao Y."/>
            <person name="Chu M."/>
            <person name="Cheng C."/>
            <person name="Hour A."/>
            <person name="Lee P."/>
            <person name="Lin S."/>
            <person name="Lin Y."/>
            <person name="Liou J."/>
            <person name="Liu S."/>
            <person name="Hsing Y."/>
            <person name="Raghuvanshi S."/>
            <person name="Mohanty A."/>
            <person name="Bharti A.K."/>
            <person name="Gaur A."/>
            <person name="Gupta V."/>
            <person name="Kumar D."/>
            <person name="Ravi V."/>
            <person name="Vij S."/>
            <person name="Kapur A."/>
            <person name="Khurana P."/>
            <person name="Khurana P."/>
            <person name="Khurana J.P."/>
            <person name="Tyagi A.K."/>
            <person name="Gaikwad K."/>
            <person name="Singh A."/>
            <person name="Dalal V."/>
            <person name="Srivastava S."/>
            <person name="Dixit A."/>
            <person name="Pal A.K."/>
            <person name="Ghazi I.A."/>
            <person name="Yadav M."/>
            <person name="Pandit A."/>
            <person name="Bhargava A."/>
            <person name="Sureshbabu K."/>
            <person name="Batra K."/>
            <person name="Sharma T.R."/>
            <person name="Mohapatra T."/>
            <person name="Singh N.K."/>
            <person name="Messing J."/>
            <person name="Nelson A.B."/>
            <person name="Fuks G."/>
            <person name="Kavchok S."/>
            <person name="Keizer G."/>
            <person name="Linton E."/>
            <person name="Llaca V."/>
            <person name="Song R."/>
            <person name="Tanyolac B."/>
            <person name="Young S."/>
            <person name="Ho-Il K."/>
            <person name="Hahn J.H."/>
            <person name="Sangsakoo G."/>
            <person name="Vanavichit A."/>
            <person name="de Mattos Luiz.A.T."/>
            <person name="Zimmer P.D."/>
            <person name="Malone G."/>
            <person name="Dellagostin O."/>
            <person name="de Oliveira A.C."/>
            <person name="Bevan M."/>
            <person name="Bancroft I."/>
            <person name="Minx P."/>
            <person name="Cordum H."/>
            <person name="Wilson R."/>
            <person name="Cheng Z."/>
            <person name="Jin W."/>
            <person name="Jiang J."/>
            <person name="Leong S.A."/>
            <person name="Iwama H."/>
            <person name="Gojobori T."/>
            <person name="Itoh T."/>
            <person name="Niimura Y."/>
            <person name="Fujii Y."/>
            <person name="Habara T."/>
            <person name="Sakai H."/>
            <person name="Sato Y."/>
            <person name="Wilson G."/>
            <person name="Kumar K."/>
            <person name="McCouch S."/>
            <person name="Juretic N."/>
            <person name="Hoen D."/>
            <person name="Wright S."/>
            <person name="Bruskiewich R."/>
            <person name="Bureau T."/>
            <person name="Miyao A."/>
            <person name="Hirochika H."/>
            <person name="Nishikawa T."/>
            <person name="Kadowaki K."/>
            <person name="Sugiura M."/>
            <person name="Burr B."/>
            <person name="Sasaki T."/>
        </authorList>
    </citation>
    <scope>NUCLEOTIDE SEQUENCE [LARGE SCALE GENOMIC DNA]</scope>
    <source>
        <strain evidence="2">cv. Nipponbare</strain>
    </source>
</reference>
<reference evidence="1 2" key="2">
    <citation type="journal article" date="2013" name="Plant Cell Physiol.">
        <title>Rice Annotation Project Database (RAP-DB): an integrative and interactive database for rice genomics.</title>
        <authorList>
            <person name="Sakai H."/>
            <person name="Lee S.S."/>
            <person name="Tanaka T."/>
            <person name="Numa H."/>
            <person name="Kim J."/>
            <person name="Kawahara Y."/>
            <person name="Wakimoto H."/>
            <person name="Yang C.C."/>
            <person name="Iwamoto M."/>
            <person name="Abe T."/>
            <person name="Yamada Y."/>
            <person name="Muto A."/>
            <person name="Inokuchi H."/>
            <person name="Ikemura T."/>
            <person name="Matsumoto T."/>
            <person name="Sasaki T."/>
            <person name="Itoh T."/>
        </authorList>
    </citation>
    <scope>NUCLEOTIDE SEQUENCE [LARGE SCALE GENOMIC DNA]</scope>
    <source>
        <strain evidence="2">cv. Nipponbare</strain>
    </source>
</reference>
<feature type="non-terminal residue" evidence="1">
    <location>
        <position position="1"/>
    </location>
</feature>
<gene>
    <name evidence="1" type="ordered locus">Os07g0277600</name>
    <name evidence="1" type="ORF">OSNPB_070277600</name>
</gene>
<evidence type="ECO:0000313" key="2">
    <source>
        <dbReference type="Proteomes" id="UP000059680"/>
    </source>
</evidence>
<protein>
    <submittedName>
        <fullName evidence="1">Os07g0277600 protein</fullName>
    </submittedName>
</protein>
<sequence length="42" mass="4979">GLQCWCWIKGICAHAHSVWHNGRKRLIIVQGLKREYSQNKIF</sequence>
<evidence type="ECO:0000313" key="1">
    <source>
        <dbReference type="EMBL" id="BAT00978.1"/>
    </source>
</evidence>
<dbReference type="EMBL" id="AP014963">
    <property type="protein sequence ID" value="BAT00978.1"/>
    <property type="molecule type" value="Genomic_DNA"/>
</dbReference>
<dbReference type="InParanoid" id="A0A0N7KN93"/>
<keyword evidence="2" id="KW-1185">Reference proteome</keyword>
<organism evidence="1 2">
    <name type="scientific">Oryza sativa subsp. japonica</name>
    <name type="common">Rice</name>
    <dbReference type="NCBI Taxonomy" id="39947"/>
    <lineage>
        <taxon>Eukaryota</taxon>
        <taxon>Viridiplantae</taxon>
        <taxon>Streptophyta</taxon>
        <taxon>Embryophyta</taxon>
        <taxon>Tracheophyta</taxon>
        <taxon>Spermatophyta</taxon>
        <taxon>Magnoliopsida</taxon>
        <taxon>Liliopsida</taxon>
        <taxon>Poales</taxon>
        <taxon>Poaceae</taxon>
        <taxon>BOP clade</taxon>
        <taxon>Oryzoideae</taxon>
        <taxon>Oryzeae</taxon>
        <taxon>Oryzinae</taxon>
        <taxon>Oryza</taxon>
        <taxon>Oryza sativa</taxon>
    </lineage>
</organism>
<dbReference type="Gramene" id="Os07t0277600-01">
    <property type="protein sequence ID" value="Os07t0277600-01"/>
    <property type="gene ID" value="Os07g0277600"/>
</dbReference>
<name>A0A0N7KN93_ORYSJ</name>
<dbReference type="Gramene" id="Os07t0277600-02">
    <property type="protein sequence ID" value="Os07t0277600-02"/>
    <property type="gene ID" value="Os07g0277600"/>
</dbReference>
<accession>A0A0N7KN93</accession>
<dbReference type="Proteomes" id="UP000059680">
    <property type="component" value="Chromosome 7"/>
</dbReference>
<dbReference type="AlphaFoldDB" id="A0A0N7KN93"/>
<dbReference type="PaxDb" id="39947-A0A0N7KN93"/>